<reference evidence="3 4" key="1">
    <citation type="journal article" date="2009" name="J. Bacteriol.">
        <title>Genome sequences of three Agrobacterium biovars help elucidate the evolution of multichromosome genomes in bacteria.</title>
        <authorList>
            <person name="Slater S.C."/>
            <person name="Goldman B.S."/>
            <person name="Goodner B."/>
            <person name="Setubal J.C."/>
            <person name="Farrand S.K."/>
            <person name="Nester E.W."/>
            <person name="Burr T.J."/>
            <person name="Banta L."/>
            <person name="Dickerman A.W."/>
            <person name="Paulsen I."/>
            <person name="Otten L."/>
            <person name="Suen G."/>
            <person name="Welch R."/>
            <person name="Almeida N.F."/>
            <person name="Arnold F."/>
            <person name="Burton O.T."/>
            <person name="Du Z."/>
            <person name="Ewing A."/>
            <person name="Godsy E."/>
            <person name="Heisel S."/>
            <person name="Houmiel K.L."/>
            <person name="Jhaveri J."/>
            <person name="Lu J."/>
            <person name="Miller N.M."/>
            <person name="Norton S."/>
            <person name="Chen Q."/>
            <person name="Phoolcharoen W."/>
            <person name="Ohlin V."/>
            <person name="Ondrusek D."/>
            <person name="Pride N."/>
            <person name="Stricklin S.L."/>
            <person name="Sun J."/>
            <person name="Wheeler C."/>
            <person name="Wilson L."/>
            <person name="Zhu H."/>
            <person name="Wood D.W."/>
        </authorList>
    </citation>
    <scope>NUCLEOTIDE SEQUENCE [LARGE SCALE GENOMIC DNA]</scope>
    <source>
        <strain evidence="4">S4 / ATCC BAA-846</strain>
    </source>
</reference>
<dbReference type="Gene3D" id="1.10.3340.10">
    <property type="entry name" value="SMc04008-like"/>
    <property type="match status" value="1"/>
</dbReference>
<evidence type="ECO:0000313" key="3">
    <source>
        <dbReference type="EMBL" id="ACM37656.1"/>
    </source>
</evidence>
<protein>
    <recommendedName>
        <fullName evidence="2">SMc04008-like domain-containing protein</fullName>
    </recommendedName>
</protein>
<organism evidence="3 4">
    <name type="scientific">Allorhizobium ampelinum (strain ATCC BAA-846 / DSM 112012 / S4)</name>
    <name type="common">Agrobacterium vitis (strain S4)</name>
    <dbReference type="NCBI Taxonomy" id="311402"/>
    <lineage>
        <taxon>Bacteria</taxon>
        <taxon>Pseudomonadati</taxon>
        <taxon>Pseudomonadota</taxon>
        <taxon>Alphaproteobacteria</taxon>
        <taxon>Hyphomicrobiales</taxon>
        <taxon>Rhizobiaceae</taxon>
        <taxon>Rhizobium/Agrobacterium group</taxon>
        <taxon>Allorhizobium</taxon>
        <taxon>Allorhizobium ampelinum</taxon>
    </lineage>
</organism>
<dbReference type="SUPFAM" id="SSF158757">
    <property type="entry name" value="SMc04008-like"/>
    <property type="match status" value="1"/>
</dbReference>
<gene>
    <name evidence="3" type="ordered locus">Avi_3693</name>
</gene>
<dbReference type="eggNOG" id="COG3492">
    <property type="taxonomic scope" value="Bacteria"/>
</dbReference>
<keyword evidence="4" id="KW-1185">Reference proteome</keyword>
<dbReference type="Pfam" id="PF06844">
    <property type="entry name" value="DUF1244"/>
    <property type="match status" value="1"/>
</dbReference>
<feature type="domain" description="SMc04008-like" evidence="2">
    <location>
        <begin position="35"/>
        <end position="100"/>
    </location>
</feature>
<name>B9JS28_ALLAM</name>
<dbReference type="AlphaFoldDB" id="B9JS28"/>
<sequence>MIGQKMSELTKEQQTELEAAAFRRLLAHLRERSDVQNIDLMNLAGFCRNCLANWYQDAADAKGVEMTRDEARHHVYAMPYEQWKLRHQKQASEAQKADFEASRPQDEP</sequence>
<dbReference type="Proteomes" id="UP000001596">
    <property type="component" value="Chromosome 1"/>
</dbReference>
<proteinExistence type="predicted"/>
<dbReference type="STRING" id="311402.Avi_3693"/>
<feature type="region of interest" description="Disordered" evidence="1">
    <location>
        <begin position="87"/>
        <end position="108"/>
    </location>
</feature>
<evidence type="ECO:0000256" key="1">
    <source>
        <dbReference type="SAM" id="MobiDB-lite"/>
    </source>
</evidence>
<dbReference type="HOGENOM" id="CLU_153226_0_0_5"/>
<accession>B9JS28</accession>
<evidence type="ECO:0000313" key="4">
    <source>
        <dbReference type="Proteomes" id="UP000001596"/>
    </source>
</evidence>
<feature type="compositionally biased region" description="Basic and acidic residues" evidence="1">
    <location>
        <begin position="95"/>
        <end position="108"/>
    </location>
</feature>
<dbReference type="InterPro" id="IPR036810">
    <property type="entry name" value="SMc04008-like_sf"/>
</dbReference>
<evidence type="ECO:0000259" key="2">
    <source>
        <dbReference type="Pfam" id="PF06844"/>
    </source>
</evidence>
<dbReference type="EMBL" id="CP000633">
    <property type="protein sequence ID" value="ACM37656.1"/>
    <property type="molecule type" value="Genomic_DNA"/>
</dbReference>
<dbReference type="InterPro" id="IPR023163">
    <property type="entry name" value="SMc04008-like_domain"/>
</dbReference>
<dbReference type="KEGG" id="avi:Avi_3693"/>